<evidence type="ECO:0000313" key="8">
    <source>
        <dbReference type="Proteomes" id="UP000199183"/>
    </source>
</evidence>
<keyword evidence="3" id="KW-0804">Transcription</keyword>
<evidence type="ECO:0000256" key="2">
    <source>
        <dbReference type="ARBA" id="ARBA00023125"/>
    </source>
</evidence>
<dbReference type="InterPro" id="IPR009057">
    <property type="entry name" value="Homeodomain-like_sf"/>
</dbReference>
<evidence type="ECO:0000256" key="1">
    <source>
        <dbReference type="ARBA" id="ARBA00023015"/>
    </source>
</evidence>
<evidence type="ECO:0000256" key="5">
    <source>
        <dbReference type="SAM" id="MobiDB-lite"/>
    </source>
</evidence>
<dbReference type="PANTHER" id="PTHR30055:SF234">
    <property type="entry name" value="HTH-TYPE TRANSCRIPTIONAL REGULATOR BETI"/>
    <property type="match status" value="1"/>
</dbReference>
<dbReference type="RefSeq" id="WP_091183901.1">
    <property type="nucleotide sequence ID" value="NZ_FNRY01000001.1"/>
</dbReference>
<feature type="DNA-binding region" description="H-T-H motif" evidence="4">
    <location>
        <begin position="71"/>
        <end position="90"/>
    </location>
</feature>
<gene>
    <name evidence="7" type="ORF">SAMN04489806_2184</name>
</gene>
<name>A0A1H4NG46_9MICO</name>
<organism evidence="7 8">
    <name type="scientific">Paramicrobacterium humi</name>
    <dbReference type="NCBI Taxonomy" id="640635"/>
    <lineage>
        <taxon>Bacteria</taxon>
        <taxon>Bacillati</taxon>
        <taxon>Actinomycetota</taxon>
        <taxon>Actinomycetes</taxon>
        <taxon>Micrococcales</taxon>
        <taxon>Microbacteriaceae</taxon>
        <taxon>Paramicrobacterium</taxon>
    </lineage>
</organism>
<accession>A0A1H4NG46</accession>
<proteinExistence type="predicted"/>
<keyword evidence="2 4" id="KW-0238">DNA-binding</keyword>
<dbReference type="EMBL" id="FNRY01000001">
    <property type="protein sequence ID" value="SEB94156.1"/>
    <property type="molecule type" value="Genomic_DNA"/>
</dbReference>
<feature type="domain" description="HTH tetR-type" evidence="6">
    <location>
        <begin position="48"/>
        <end position="108"/>
    </location>
</feature>
<feature type="region of interest" description="Disordered" evidence="5">
    <location>
        <begin position="1"/>
        <end position="20"/>
    </location>
</feature>
<evidence type="ECO:0000313" key="7">
    <source>
        <dbReference type="EMBL" id="SEB94156.1"/>
    </source>
</evidence>
<dbReference type="GO" id="GO:0000976">
    <property type="term" value="F:transcription cis-regulatory region binding"/>
    <property type="evidence" value="ECO:0007669"/>
    <property type="project" value="TreeGrafter"/>
</dbReference>
<dbReference type="STRING" id="640635.SAMN04489806_2184"/>
<keyword evidence="8" id="KW-1185">Reference proteome</keyword>
<dbReference type="OrthoDB" id="8701707at2"/>
<keyword evidence="1" id="KW-0805">Transcription regulation</keyword>
<dbReference type="SUPFAM" id="SSF46689">
    <property type="entry name" value="Homeodomain-like"/>
    <property type="match status" value="1"/>
</dbReference>
<reference evidence="7 8" key="1">
    <citation type="submission" date="2016-10" db="EMBL/GenBank/DDBJ databases">
        <authorList>
            <person name="de Groot N.N."/>
        </authorList>
    </citation>
    <scope>NUCLEOTIDE SEQUENCE [LARGE SCALE GENOMIC DNA]</scope>
    <source>
        <strain evidence="7 8">DSM 21799</strain>
    </source>
</reference>
<dbReference type="PROSITE" id="PS50977">
    <property type="entry name" value="HTH_TETR_2"/>
    <property type="match status" value="1"/>
</dbReference>
<evidence type="ECO:0000259" key="6">
    <source>
        <dbReference type="PROSITE" id="PS50977"/>
    </source>
</evidence>
<dbReference type="GO" id="GO:0003700">
    <property type="term" value="F:DNA-binding transcription factor activity"/>
    <property type="evidence" value="ECO:0007669"/>
    <property type="project" value="TreeGrafter"/>
</dbReference>
<sequence length="234" mass="24398">MTEPIAHRGHLAAGKRRGSSARAVAAARSDAASSAITRSDAASGDAVLDARTRILDAAERLFALRGFDATATSLIAKTAAVPKGLLFYYFPAKVDILSTLLGERLGGGGIEPGPLVVPGNPVLALLNVSDTLFKAQAESDVLRVIVWREEQTHPEVRSALSRYRHALHDTIEQVLAGSLASPVASRALRAAATAWGAIVTARPLEGEPSGALHAAENLRSVAELICSGLREAAA</sequence>
<dbReference type="PRINTS" id="PR00455">
    <property type="entry name" value="HTHTETR"/>
</dbReference>
<feature type="compositionally biased region" description="Basic residues" evidence="5">
    <location>
        <begin position="7"/>
        <end position="19"/>
    </location>
</feature>
<dbReference type="Gene3D" id="1.10.357.10">
    <property type="entry name" value="Tetracycline Repressor, domain 2"/>
    <property type="match status" value="1"/>
</dbReference>
<dbReference type="Pfam" id="PF00440">
    <property type="entry name" value="TetR_N"/>
    <property type="match status" value="1"/>
</dbReference>
<dbReference type="Proteomes" id="UP000199183">
    <property type="component" value="Unassembled WGS sequence"/>
</dbReference>
<protein>
    <submittedName>
        <fullName evidence="7">DNA-binding transcriptional regulator, AcrR family</fullName>
    </submittedName>
</protein>
<dbReference type="InterPro" id="IPR050109">
    <property type="entry name" value="HTH-type_TetR-like_transc_reg"/>
</dbReference>
<dbReference type="PANTHER" id="PTHR30055">
    <property type="entry name" value="HTH-TYPE TRANSCRIPTIONAL REGULATOR RUTR"/>
    <property type="match status" value="1"/>
</dbReference>
<evidence type="ECO:0000256" key="4">
    <source>
        <dbReference type="PROSITE-ProRule" id="PRU00335"/>
    </source>
</evidence>
<dbReference type="InterPro" id="IPR001647">
    <property type="entry name" value="HTH_TetR"/>
</dbReference>
<dbReference type="AlphaFoldDB" id="A0A1H4NG46"/>
<evidence type="ECO:0000256" key="3">
    <source>
        <dbReference type="ARBA" id="ARBA00023163"/>
    </source>
</evidence>